<dbReference type="Proteomes" id="UP000298030">
    <property type="component" value="Unassembled WGS sequence"/>
</dbReference>
<reference evidence="1 2" key="1">
    <citation type="journal article" date="2019" name="Nat. Ecol. Evol.">
        <title>Megaphylogeny resolves global patterns of mushroom evolution.</title>
        <authorList>
            <person name="Varga T."/>
            <person name="Krizsan K."/>
            <person name="Foldi C."/>
            <person name="Dima B."/>
            <person name="Sanchez-Garcia M."/>
            <person name="Sanchez-Ramirez S."/>
            <person name="Szollosi G.J."/>
            <person name="Szarkandi J.G."/>
            <person name="Papp V."/>
            <person name="Albert L."/>
            <person name="Andreopoulos W."/>
            <person name="Angelini C."/>
            <person name="Antonin V."/>
            <person name="Barry K.W."/>
            <person name="Bougher N.L."/>
            <person name="Buchanan P."/>
            <person name="Buyck B."/>
            <person name="Bense V."/>
            <person name="Catcheside P."/>
            <person name="Chovatia M."/>
            <person name="Cooper J."/>
            <person name="Damon W."/>
            <person name="Desjardin D."/>
            <person name="Finy P."/>
            <person name="Geml J."/>
            <person name="Haridas S."/>
            <person name="Hughes K."/>
            <person name="Justo A."/>
            <person name="Karasinski D."/>
            <person name="Kautmanova I."/>
            <person name="Kiss B."/>
            <person name="Kocsube S."/>
            <person name="Kotiranta H."/>
            <person name="LaButti K.M."/>
            <person name="Lechner B.E."/>
            <person name="Liimatainen K."/>
            <person name="Lipzen A."/>
            <person name="Lukacs Z."/>
            <person name="Mihaltcheva S."/>
            <person name="Morgado L.N."/>
            <person name="Niskanen T."/>
            <person name="Noordeloos M.E."/>
            <person name="Ohm R.A."/>
            <person name="Ortiz-Santana B."/>
            <person name="Ovrebo C."/>
            <person name="Racz N."/>
            <person name="Riley R."/>
            <person name="Savchenko A."/>
            <person name="Shiryaev A."/>
            <person name="Soop K."/>
            <person name="Spirin V."/>
            <person name="Szebenyi C."/>
            <person name="Tomsovsky M."/>
            <person name="Tulloss R.E."/>
            <person name="Uehling J."/>
            <person name="Grigoriev I.V."/>
            <person name="Vagvolgyi C."/>
            <person name="Papp T."/>
            <person name="Martin F.M."/>
            <person name="Miettinen O."/>
            <person name="Hibbett D.S."/>
            <person name="Nagy L.G."/>
        </authorList>
    </citation>
    <scope>NUCLEOTIDE SEQUENCE [LARGE SCALE GENOMIC DNA]</scope>
    <source>
        <strain evidence="1 2">FP101781</strain>
    </source>
</reference>
<name>A0A4Y7SDD2_COPMI</name>
<evidence type="ECO:0000313" key="2">
    <source>
        <dbReference type="Proteomes" id="UP000298030"/>
    </source>
</evidence>
<sequence>MTCMHPGLHKSVAEGENWQVTKQRSGIRLPLASSPPPLDIWRKSENAGPLRFMAVQQVFTLVITFFLPRS</sequence>
<evidence type="ECO:0000313" key="1">
    <source>
        <dbReference type="EMBL" id="TEB19769.1"/>
    </source>
</evidence>
<protein>
    <submittedName>
        <fullName evidence="1">Uncharacterized protein</fullName>
    </submittedName>
</protein>
<comment type="caution">
    <text evidence="1">The sequence shown here is derived from an EMBL/GenBank/DDBJ whole genome shotgun (WGS) entry which is preliminary data.</text>
</comment>
<proteinExistence type="predicted"/>
<organism evidence="1 2">
    <name type="scientific">Coprinellus micaceus</name>
    <name type="common">Glistening ink-cap mushroom</name>
    <name type="synonym">Coprinus micaceus</name>
    <dbReference type="NCBI Taxonomy" id="71717"/>
    <lineage>
        <taxon>Eukaryota</taxon>
        <taxon>Fungi</taxon>
        <taxon>Dikarya</taxon>
        <taxon>Basidiomycota</taxon>
        <taxon>Agaricomycotina</taxon>
        <taxon>Agaricomycetes</taxon>
        <taxon>Agaricomycetidae</taxon>
        <taxon>Agaricales</taxon>
        <taxon>Agaricineae</taxon>
        <taxon>Psathyrellaceae</taxon>
        <taxon>Coprinellus</taxon>
    </lineage>
</organism>
<dbReference type="AlphaFoldDB" id="A0A4Y7SDD2"/>
<dbReference type="EMBL" id="QPFP01000174">
    <property type="protein sequence ID" value="TEB19769.1"/>
    <property type="molecule type" value="Genomic_DNA"/>
</dbReference>
<accession>A0A4Y7SDD2</accession>
<keyword evidence="2" id="KW-1185">Reference proteome</keyword>
<gene>
    <name evidence="1" type="ORF">FA13DRAFT_325938</name>
</gene>